<feature type="repeat" description="TPR" evidence="3">
    <location>
        <begin position="78"/>
        <end position="111"/>
    </location>
</feature>
<organism evidence="6">
    <name type="scientific">uncultured Dysgonomonas sp</name>
    <dbReference type="NCBI Taxonomy" id="206096"/>
    <lineage>
        <taxon>Bacteria</taxon>
        <taxon>Pseudomonadati</taxon>
        <taxon>Bacteroidota</taxon>
        <taxon>Bacteroidia</taxon>
        <taxon>Bacteroidales</taxon>
        <taxon>Dysgonomonadaceae</taxon>
        <taxon>Dysgonomonas</taxon>
        <taxon>environmental samples</taxon>
    </lineage>
</organism>
<dbReference type="InterPro" id="IPR030887">
    <property type="entry name" value="Beta-barrel_YaiO"/>
</dbReference>
<dbReference type="Pfam" id="PF19413">
    <property type="entry name" value="YaiO"/>
    <property type="match status" value="1"/>
</dbReference>
<keyword evidence="2 3" id="KW-0802">TPR repeat</keyword>
<name>A0A212IVF1_9BACT</name>
<proteinExistence type="predicted"/>
<dbReference type="Gene3D" id="1.25.40.10">
    <property type="entry name" value="Tetratricopeptide repeat domain"/>
    <property type="match status" value="4"/>
</dbReference>
<evidence type="ECO:0000313" key="6">
    <source>
        <dbReference type="EMBL" id="SBV91139.1"/>
    </source>
</evidence>
<feature type="domain" description="YaiO beta-barrel" evidence="5">
    <location>
        <begin position="707"/>
        <end position="879"/>
    </location>
</feature>
<protein>
    <recommendedName>
        <fullName evidence="5">YaiO beta-barrel domain-containing protein</fullName>
    </recommendedName>
</protein>
<keyword evidence="4" id="KW-0472">Membrane</keyword>
<dbReference type="Pfam" id="PF13432">
    <property type="entry name" value="TPR_16"/>
    <property type="match status" value="1"/>
</dbReference>
<gene>
    <name evidence="6" type="ORF">KL86DYS1_10258</name>
</gene>
<evidence type="ECO:0000256" key="2">
    <source>
        <dbReference type="ARBA" id="ARBA00022803"/>
    </source>
</evidence>
<dbReference type="PANTHER" id="PTHR44943:SF8">
    <property type="entry name" value="TPR REPEAT-CONTAINING PROTEIN MJ0263"/>
    <property type="match status" value="1"/>
</dbReference>
<dbReference type="InterPro" id="IPR019734">
    <property type="entry name" value="TPR_rpt"/>
</dbReference>
<feature type="transmembrane region" description="Helical" evidence="4">
    <location>
        <begin position="20"/>
        <end position="40"/>
    </location>
</feature>
<dbReference type="InterPro" id="IPR051685">
    <property type="entry name" value="Ycf3/AcsC/BcsC/TPR_MFPF"/>
</dbReference>
<sequence length="942" mass="108843">MARHIKERYIHSQNTLFKILSIFLLVIVPCGSIIAQTLILSDEKSNYAKQIKDLFDQDNWDAGKNIMDEGIEKYPKESDLRMLAGKYYEHLKLHDKARYELNKALEYNPNNVSAKEILINVETESGRYSSAICYINELLEITPYKPSLWQKKIQLYELQGYAADANRLRKRISTIYPNDSIIQKDLRYHIELETDARRKEGKLDETISLSRELVQQQPGNAEYYLDLINDYLKAGDQSNAMIFTQRGLNKFPGNLSFIDKKTSFLADQKRYSELLSFLQQEMKKGNPATLQQQYNYYLEEAAEEARNNDPATLYGKVLEHNPGNEEAFNYVFNSTIANLQYEEALSILNKYKKVKGESKSLTMKELMVHNRMGNTTRVIAVTKQLFGKYPEDSSLREAYVNIMLADAKSKMTDNNYSEAITSLNLVRQYGDEETQRNAQYILYNAYMGMGDYSNALNILDILKSQGTNITDILVKQADIYYKQQRYPMAVSSYEQAIDMTNGEYKAKYIGGYTDMLTQIVKELNEQYLFDDAMKYIERWITYDTSNSLPLHYAVNVSYSRKKMDDVQLYAEKGYMSFPDDIFFKIKLADIKAQNTDLYAETYNDVHESLIKNPYHKDLVNAFIQLSEDYSKNLIKDKRIEEALSVIDTALYYSPANKSLKYMKGLAWESIHRFDSAYYYQSFYDPSAMEIGEFRQHLNYLKYKSYRNEVGVYYMRNSFGDDNNAVSSVATIDYSRYAGANTYVGRINYTGRDLGKGIQVQGEWYREWNQHTRSQIDVGFANKFFPKVALSASIYRDLNIFSGIEAEFGVGYRKLEDKESLSNAVIGMTKDTESWRVNVRFNNFVFQSEWLYSLSANVRYYLSSPKSYLTAVASVGSSPDVDIINYQLYNGFSVTNSMVGAGIGHMITKTVSAGLLGTWYNFKANDTNYRNLYNLNFNINVAF</sequence>
<dbReference type="SMART" id="SM00028">
    <property type="entry name" value="TPR"/>
    <property type="match status" value="3"/>
</dbReference>
<dbReference type="PANTHER" id="PTHR44943">
    <property type="entry name" value="CELLULOSE SYNTHASE OPERON PROTEIN C"/>
    <property type="match status" value="1"/>
</dbReference>
<evidence type="ECO:0000256" key="1">
    <source>
        <dbReference type="ARBA" id="ARBA00022737"/>
    </source>
</evidence>
<dbReference type="SUPFAM" id="SSF48452">
    <property type="entry name" value="TPR-like"/>
    <property type="match status" value="3"/>
</dbReference>
<dbReference type="AlphaFoldDB" id="A0A212IVF1"/>
<accession>A0A212IVF1</accession>
<keyword evidence="4" id="KW-1133">Transmembrane helix</keyword>
<evidence type="ECO:0000256" key="3">
    <source>
        <dbReference type="PROSITE-ProRule" id="PRU00339"/>
    </source>
</evidence>
<dbReference type="EMBL" id="FLUM01000001">
    <property type="protein sequence ID" value="SBV91139.1"/>
    <property type="molecule type" value="Genomic_DNA"/>
</dbReference>
<dbReference type="RefSeq" id="WP_296938103.1">
    <property type="nucleotide sequence ID" value="NZ_LT599032.1"/>
</dbReference>
<dbReference type="InterPro" id="IPR011990">
    <property type="entry name" value="TPR-like_helical_dom_sf"/>
</dbReference>
<keyword evidence="4" id="KW-0812">Transmembrane</keyword>
<dbReference type="Pfam" id="PF13176">
    <property type="entry name" value="TPR_7"/>
    <property type="match status" value="1"/>
</dbReference>
<evidence type="ECO:0000259" key="5">
    <source>
        <dbReference type="Pfam" id="PF19413"/>
    </source>
</evidence>
<dbReference type="NCBIfam" id="TIGR04390">
    <property type="entry name" value="OMP_YaiO_dom"/>
    <property type="match status" value="1"/>
</dbReference>
<evidence type="ECO:0000256" key="4">
    <source>
        <dbReference type="SAM" id="Phobius"/>
    </source>
</evidence>
<dbReference type="PROSITE" id="PS50005">
    <property type="entry name" value="TPR"/>
    <property type="match status" value="1"/>
</dbReference>
<reference evidence="6" key="1">
    <citation type="submission" date="2016-04" db="EMBL/GenBank/DDBJ databases">
        <authorList>
            <person name="Evans L.H."/>
            <person name="Alamgir A."/>
            <person name="Owens N."/>
            <person name="Weber N.D."/>
            <person name="Virtaneva K."/>
            <person name="Barbian K."/>
            <person name="Babar A."/>
            <person name="Rosenke K."/>
        </authorList>
    </citation>
    <scope>NUCLEOTIDE SEQUENCE</scope>
    <source>
        <strain evidence="6">86-1</strain>
    </source>
</reference>
<keyword evidence="1" id="KW-0677">Repeat</keyword>